<organism evidence="6 7">
    <name type="scientific">Filibacter tadaridae</name>
    <dbReference type="NCBI Taxonomy" id="2483811"/>
    <lineage>
        <taxon>Bacteria</taxon>
        <taxon>Bacillati</taxon>
        <taxon>Bacillota</taxon>
        <taxon>Bacilli</taxon>
        <taxon>Bacillales</taxon>
        <taxon>Caryophanaceae</taxon>
        <taxon>Filibacter</taxon>
    </lineage>
</organism>
<evidence type="ECO:0000313" key="7">
    <source>
        <dbReference type="Proteomes" id="UP000270468"/>
    </source>
</evidence>
<keyword evidence="2 5" id="KW-0378">Hydrolase</keyword>
<evidence type="ECO:0000256" key="1">
    <source>
        <dbReference type="ARBA" id="ARBA00005750"/>
    </source>
</evidence>
<dbReference type="EC" id="3.1.3.48" evidence="5"/>
<accession>A0A3P5XFZ8</accession>
<dbReference type="InterPro" id="IPR016667">
    <property type="entry name" value="Caps_polysacc_synth_CpsB/CapC"/>
</dbReference>
<dbReference type="PANTHER" id="PTHR39181">
    <property type="entry name" value="TYROSINE-PROTEIN PHOSPHATASE YWQE"/>
    <property type="match status" value="1"/>
</dbReference>
<proteinExistence type="inferred from homology"/>
<keyword evidence="7" id="KW-1185">Reference proteome</keyword>
<dbReference type="SUPFAM" id="SSF89550">
    <property type="entry name" value="PHP domain-like"/>
    <property type="match status" value="1"/>
</dbReference>
<evidence type="ECO:0000256" key="4">
    <source>
        <dbReference type="ARBA" id="ARBA00051722"/>
    </source>
</evidence>
<protein>
    <recommendedName>
        <fullName evidence="5">Tyrosine-protein phosphatase</fullName>
        <ecNumber evidence="5">3.1.3.48</ecNumber>
    </recommendedName>
</protein>
<name>A0A3P5XFZ8_9BACL</name>
<dbReference type="PIRSF" id="PIRSF016557">
    <property type="entry name" value="Caps_synth_CpsB"/>
    <property type="match status" value="1"/>
</dbReference>
<evidence type="ECO:0000256" key="5">
    <source>
        <dbReference type="PIRNR" id="PIRNR016557"/>
    </source>
</evidence>
<evidence type="ECO:0000313" key="6">
    <source>
        <dbReference type="EMBL" id="VDC33681.1"/>
    </source>
</evidence>
<dbReference type="GO" id="GO:0030145">
    <property type="term" value="F:manganese ion binding"/>
    <property type="evidence" value="ECO:0007669"/>
    <property type="project" value="UniProtKB-UniRule"/>
</dbReference>
<dbReference type="RefSeq" id="WP_124071799.1">
    <property type="nucleotide sequence ID" value="NZ_CBCRXF010000019.1"/>
</dbReference>
<dbReference type="InterPro" id="IPR016195">
    <property type="entry name" value="Pol/histidinol_Pase-like"/>
</dbReference>
<sequence length="255" mass="28513">MIDMHTHILFGVDDGPETIEDTMRMLEKAASEGITDIIATSHAFNPHYHVPRTTIEGQLTLLADAVQSAGIPVKLHPGQEVRLCEDLIEKIEAEEALLLANSNYLLLELPTQSVPAYTTAIIQSLLEKEIIPIIAHPERNRAIAEKPARLERLVRNGALAQITAGSVAGHFGKTVQKISLQLIESNLIHTYGSDVHNLDTRPFLFEKGLNLLEKKRFHAEAELLLANNERILTNDTLVILEPELIIPKKWWNIKK</sequence>
<keyword evidence="3 5" id="KW-0904">Protein phosphatase</keyword>
<comment type="similarity">
    <text evidence="1 5">Belongs to the metallo-dependent hydrolases superfamily. CpsB/CapC family.</text>
</comment>
<dbReference type="GO" id="GO:0004725">
    <property type="term" value="F:protein tyrosine phosphatase activity"/>
    <property type="evidence" value="ECO:0007669"/>
    <property type="project" value="UniProtKB-UniRule"/>
</dbReference>
<comment type="catalytic activity">
    <reaction evidence="4 5">
        <text>O-phospho-L-tyrosyl-[protein] + H2O = L-tyrosyl-[protein] + phosphate</text>
        <dbReference type="Rhea" id="RHEA:10684"/>
        <dbReference type="Rhea" id="RHEA-COMP:10136"/>
        <dbReference type="Rhea" id="RHEA-COMP:20101"/>
        <dbReference type="ChEBI" id="CHEBI:15377"/>
        <dbReference type="ChEBI" id="CHEBI:43474"/>
        <dbReference type="ChEBI" id="CHEBI:46858"/>
        <dbReference type="ChEBI" id="CHEBI:61978"/>
        <dbReference type="EC" id="3.1.3.48"/>
    </reaction>
</comment>
<dbReference type="Gene3D" id="3.20.20.140">
    <property type="entry name" value="Metal-dependent hydrolases"/>
    <property type="match status" value="1"/>
</dbReference>
<gene>
    <name evidence="6" type="primary">ywqE</name>
    <name evidence="6" type="ORF">FILTAD_02992</name>
</gene>
<dbReference type="EMBL" id="UXAV01000054">
    <property type="protein sequence ID" value="VDC33681.1"/>
    <property type="molecule type" value="Genomic_DNA"/>
</dbReference>
<dbReference type="OrthoDB" id="9788539at2"/>
<dbReference type="Proteomes" id="UP000270468">
    <property type="component" value="Unassembled WGS sequence"/>
</dbReference>
<dbReference type="PANTHER" id="PTHR39181:SF1">
    <property type="entry name" value="TYROSINE-PROTEIN PHOSPHATASE YWQE"/>
    <property type="match status" value="1"/>
</dbReference>
<evidence type="ECO:0000256" key="2">
    <source>
        <dbReference type="ARBA" id="ARBA00022801"/>
    </source>
</evidence>
<dbReference type="Pfam" id="PF19567">
    <property type="entry name" value="CpsB_CapC"/>
    <property type="match status" value="1"/>
</dbReference>
<dbReference type="AlphaFoldDB" id="A0A3P5XFZ8"/>
<evidence type="ECO:0000256" key="3">
    <source>
        <dbReference type="ARBA" id="ARBA00022912"/>
    </source>
</evidence>
<reference evidence="6 7" key="1">
    <citation type="submission" date="2018-11" db="EMBL/GenBank/DDBJ databases">
        <authorList>
            <person name="Criscuolo A."/>
        </authorList>
    </citation>
    <scope>NUCLEOTIDE SEQUENCE [LARGE SCALE GENOMIC DNA]</scope>
    <source>
        <strain evidence="6">ATB-66</strain>
    </source>
</reference>